<proteinExistence type="predicted"/>
<organism evidence="2 3">
    <name type="scientific">Daphnia magna</name>
    <dbReference type="NCBI Taxonomy" id="35525"/>
    <lineage>
        <taxon>Eukaryota</taxon>
        <taxon>Metazoa</taxon>
        <taxon>Ecdysozoa</taxon>
        <taxon>Arthropoda</taxon>
        <taxon>Crustacea</taxon>
        <taxon>Branchiopoda</taxon>
        <taxon>Diplostraca</taxon>
        <taxon>Cladocera</taxon>
        <taxon>Anomopoda</taxon>
        <taxon>Daphniidae</taxon>
        <taxon>Daphnia</taxon>
    </lineage>
</organism>
<evidence type="ECO:0000256" key="1">
    <source>
        <dbReference type="SAM" id="MobiDB-lite"/>
    </source>
</evidence>
<feature type="region of interest" description="Disordered" evidence="1">
    <location>
        <begin position="288"/>
        <end position="313"/>
    </location>
</feature>
<sequence>MGMRHLTDTRFKSWKKPSRSWRLYIDWHRHPSYNELFAKLLSRASESKEEDDDVDYEEIDDDVFEDEKSCQSTAVCLKRDSLVLYRRLLSLISLRKIWDFLVQYIWTSYRNRSETKPTTPTRKVVEIQDVPPPENEWNMLDSDSENEDLFQDCEQDESNDIENVDFCFSPPAPSFVEALNRPFSSLLLRHDVIFTPQPATPLVFTPATLPTGSSNQSSTSNRSRLADLCWDNYELTSIPADDGNVIACERWSVLPRSQRMPTASCLKMLWNLDSPSYDQLAGSSITEDVEDDGHGTGHQSSVNSLRAISRNPVPGNEELQNCPEEHFSEGIELFGGKSVGTSQIKDCNDNVLN</sequence>
<protein>
    <submittedName>
        <fullName evidence="2">Uncharacterized protein</fullName>
    </submittedName>
</protein>
<feature type="compositionally biased region" description="Polar residues" evidence="1">
    <location>
        <begin position="297"/>
        <end position="306"/>
    </location>
</feature>
<dbReference type="EMBL" id="LRGB01001361">
    <property type="protein sequence ID" value="KZS12531.1"/>
    <property type="molecule type" value="Genomic_DNA"/>
</dbReference>
<dbReference type="AlphaFoldDB" id="A0A0P5WFJ4"/>
<reference evidence="2 3" key="1">
    <citation type="submission" date="2016-03" db="EMBL/GenBank/DDBJ databases">
        <title>EvidentialGene: Evidence-directed Construction of Genes on Genomes.</title>
        <authorList>
            <person name="Gilbert D.G."/>
            <person name="Choi J.-H."/>
            <person name="Mockaitis K."/>
            <person name="Colbourne J."/>
            <person name="Pfrender M."/>
        </authorList>
    </citation>
    <scope>NUCLEOTIDE SEQUENCE [LARGE SCALE GENOMIC DNA]</scope>
    <source>
        <strain evidence="2 3">Xinb3</strain>
        <tissue evidence="2">Complete organism</tissue>
    </source>
</reference>
<comment type="caution">
    <text evidence="2">The sequence shown here is derived from an EMBL/GenBank/DDBJ whole genome shotgun (WGS) entry which is preliminary data.</text>
</comment>
<evidence type="ECO:0000313" key="2">
    <source>
        <dbReference type="EMBL" id="KZS12531.1"/>
    </source>
</evidence>
<accession>A0A0P5WFJ4</accession>
<dbReference type="Proteomes" id="UP000076858">
    <property type="component" value="Unassembled WGS sequence"/>
</dbReference>
<name>A0A0P5WFJ4_9CRUS</name>
<keyword evidence="3" id="KW-1185">Reference proteome</keyword>
<dbReference type="OrthoDB" id="6364516at2759"/>
<evidence type="ECO:0000313" key="3">
    <source>
        <dbReference type="Proteomes" id="UP000076858"/>
    </source>
</evidence>
<gene>
    <name evidence="2" type="ORF">APZ42_022648</name>
</gene>